<sequence>MAGTGLETVRAVRLFDCAQAGMNMSPSPYIRLARHALWLLLVWALAACSPPPPLHQQQSYVFGTLVDVTVYGAPEAQAREATAAVLARFDALHRELHAWQPSALSRLNATLARGESAAVTPELAAMLHDARELSIRSQHLFNPAIGGLVALWGFHADVPQRRVPDPAAIAGWVKARPRMSDLVIANNTVTTSNRAVQLDLGGYAKGRALDDAVAILKAHGIANALVNIGGNVIALGAHGERPWRVGIQHPREPGTLATLDLHDGEAIGTSGDYQRYFEIGGRRYSHLIDPRTGRPATGMQAVTVLFGGARAGTLSDALSKPLFIDGPAHLAENAARLGVRNYLAVDAAGKTHVSPDLAPRLR</sequence>
<evidence type="ECO:0000313" key="12">
    <source>
        <dbReference type="EMBL" id="AAZ98364.1"/>
    </source>
</evidence>
<evidence type="ECO:0000313" key="13">
    <source>
        <dbReference type="Proteomes" id="UP000008291"/>
    </source>
</evidence>
<feature type="binding site" evidence="11">
    <location>
        <position position="202"/>
    </location>
    <ligand>
        <name>Mg(2+)</name>
        <dbReference type="ChEBI" id="CHEBI:18420"/>
    </ligand>
</feature>
<comment type="cofactor">
    <cofactor evidence="11">
        <name>Mg(2+)</name>
        <dbReference type="ChEBI" id="CHEBI:18420"/>
    </cofactor>
    <cofactor evidence="11">
        <name>Mn(2+)</name>
        <dbReference type="ChEBI" id="CHEBI:29035"/>
    </cofactor>
    <text evidence="11">Magnesium. Can also use manganese.</text>
</comment>
<dbReference type="EMBL" id="CP000116">
    <property type="protein sequence ID" value="AAZ98364.1"/>
    <property type="molecule type" value="Genomic_DNA"/>
</dbReference>
<evidence type="ECO:0000256" key="3">
    <source>
        <dbReference type="ARBA" id="ARBA00022630"/>
    </source>
</evidence>
<dbReference type="PANTHER" id="PTHR30040:SF2">
    <property type="entry name" value="FAD:PROTEIN FMN TRANSFERASE"/>
    <property type="match status" value="1"/>
</dbReference>
<evidence type="ECO:0000256" key="2">
    <source>
        <dbReference type="ARBA" id="ARBA00016337"/>
    </source>
</evidence>
<dbReference type="Pfam" id="PF02424">
    <property type="entry name" value="ApbE"/>
    <property type="match status" value="1"/>
</dbReference>
<evidence type="ECO:0000256" key="7">
    <source>
        <dbReference type="ARBA" id="ARBA00022842"/>
    </source>
</evidence>
<dbReference type="KEGG" id="tbd:Tbd_2411"/>
<dbReference type="STRING" id="292415.Tbd_2411"/>
<dbReference type="Gene3D" id="3.10.520.10">
    <property type="entry name" value="ApbE-like domains"/>
    <property type="match status" value="1"/>
</dbReference>
<gene>
    <name evidence="12" type="ordered locus">Tbd_2411</name>
</gene>
<evidence type="ECO:0000256" key="9">
    <source>
        <dbReference type="ARBA" id="ARBA00048540"/>
    </source>
</evidence>
<reference evidence="12 13" key="1">
    <citation type="journal article" date="2006" name="J. Bacteriol.">
        <title>The genome sequence of the obligately chemolithoautotrophic, facultatively anaerobic bacterium Thiobacillus denitrificans.</title>
        <authorList>
            <person name="Beller H.R."/>
            <person name="Chain P.S."/>
            <person name="Letain T.E."/>
            <person name="Chakicherla A."/>
            <person name="Larimer F.W."/>
            <person name="Richardson P.M."/>
            <person name="Coleman M.A."/>
            <person name="Wood A.P."/>
            <person name="Kelly D.P."/>
        </authorList>
    </citation>
    <scope>NUCLEOTIDE SEQUENCE [LARGE SCALE GENOMIC DNA]</scope>
    <source>
        <strain evidence="12 13">ATCC 25259</strain>
    </source>
</reference>
<accession>Q3SG86</accession>
<evidence type="ECO:0000256" key="11">
    <source>
        <dbReference type="PIRSR" id="PIRSR006268-2"/>
    </source>
</evidence>
<proteinExistence type="inferred from homology"/>
<comment type="similarity">
    <text evidence="10">Belongs to the ApbE family.</text>
</comment>
<evidence type="ECO:0000256" key="10">
    <source>
        <dbReference type="PIRNR" id="PIRNR006268"/>
    </source>
</evidence>
<evidence type="ECO:0000256" key="5">
    <source>
        <dbReference type="ARBA" id="ARBA00022723"/>
    </source>
</evidence>
<keyword evidence="4 10" id="KW-0808">Transferase</keyword>
<evidence type="ECO:0000256" key="6">
    <source>
        <dbReference type="ARBA" id="ARBA00022827"/>
    </source>
</evidence>
<evidence type="ECO:0000256" key="1">
    <source>
        <dbReference type="ARBA" id="ARBA00011955"/>
    </source>
</evidence>
<evidence type="ECO:0000256" key="4">
    <source>
        <dbReference type="ARBA" id="ARBA00022679"/>
    </source>
</evidence>
<keyword evidence="5 10" id="KW-0479">Metal-binding</keyword>
<keyword evidence="3 10" id="KW-0285">Flavoprotein</keyword>
<keyword evidence="7 10" id="KW-0460">Magnesium</keyword>
<dbReference type="GO" id="GO:0016740">
    <property type="term" value="F:transferase activity"/>
    <property type="evidence" value="ECO:0007669"/>
    <property type="project" value="UniProtKB-UniRule"/>
</dbReference>
<name>Q3SG86_THIDA</name>
<comment type="catalytic activity">
    <reaction evidence="9 10">
        <text>L-threonyl-[protein] + FAD = FMN-L-threonyl-[protein] + AMP + H(+)</text>
        <dbReference type="Rhea" id="RHEA:36847"/>
        <dbReference type="Rhea" id="RHEA-COMP:11060"/>
        <dbReference type="Rhea" id="RHEA-COMP:11061"/>
        <dbReference type="ChEBI" id="CHEBI:15378"/>
        <dbReference type="ChEBI" id="CHEBI:30013"/>
        <dbReference type="ChEBI" id="CHEBI:57692"/>
        <dbReference type="ChEBI" id="CHEBI:74257"/>
        <dbReference type="ChEBI" id="CHEBI:456215"/>
        <dbReference type="EC" id="2.7.1.180"/>
    </reaction>
</comment>
<dbReference type="HOGENOM" id="CLU_044403_1_2_4"/>
<keyword evidence="6 10" id="KW-0274">FAD</keyword>
<evidence type="ECO:0000256" key="8">
    <source>
        <dbReference type="ARBA" id="ARBA00031306"/>
    </source>
</evidence>
<keyword evidence="13" id="KW-1185">Reference proteome</keyword>
<dbReference type="eggNOG" id="COG1477">
    <property type="taxonomic scope" value="Bacteria"/>
</dbReference>
<dbReference type="SUPFAM" id="SSF143631">
    <property type="entry name" value="ApbE-like"/>
    <property type="match status" value="1"/>
</dbReference>
<dbReference type="InterPro" id="IPR003374">
    <property type="entry name" value="ApbE-like_sf"/>
</dbReference>
<dbReference type="AlphaFoldDB" id="Q3SG86"/>
<dbReference type="EC" id="2.7.1.180" evidence="1 10"/>
<protein>
    <recommendedName>
        <fullName evidence="2 10">FAD:protein FMN transferase</fullName>
        <ecNumber evidence="1 10">2.7.1.180</ecNumber>
    </recommendedName>
    <alternativeName>
        <fullName evidence="8 10">Flavin transferase</fullName>
    </alternativeName>
</protein>
<dbReference type="Proteomes" id="UP000008291">
    <property type="component" value="Chromosome"/>
</dbReference>
<organism evidence="12 13">
    <name type="scientific">Thiobacillus denitrificans (strain ATCC 25259 / T1)</name>
    <dbReference type="NCBI Taxonomy" id="292415"/>
    <lineage>
        <taxon>Bacteria</taxon>
        <taxon>Pseudomonadati</taxon>
        <taxon>Pseudomonadota</taxon>
        <taxon>Betaproteobacteria</taxon>
        <taxon>Nitrosomonadales</taxon>
        <taxon>Thiobacillaceae</taxon>
        <taxon>Thiobacillus</taxon>
    </lineage>
</organism>
<dbReference type="PIRSF" id="PIRSF006268">
    <property type="entry name" value="ApbE"/>
    <property type="match status" value="1"/>
</dbReference>
<dbReference type="InterPro" id="IPR024932">
    <property type="entry name" value="ApbE"/>
</dbReference>
<dbReference type="PANTHER" id="PTHR30040">
    <property type="entry name" value="THIAMINE BIOSYNTHESIS LIPOPROTEIN APBE"/>
    <property type="match status" value="1"/>
</dbReference>
<feature type="binding site" evidence="11">
    <location>
        <position position="316"/>
    </location>
    <ligand>
        <name>Mg(2+)</name>
        <dbReference type="ChEBI" id="CHEBI:18420"/>
    </ligand>
</feature>
<dbReference type="GO" id="GO:0046872">
    <property type="term" value="F:metal ion binding"/>
    <property type="evidence" value="ECO:0007669"/>
    <property type="project" value="UniProtKB-UniRule"/>
</dbReference>